<evidence type="ECO:0000313" key="3">
    <source>
        <dbReference type="Proteomes" id="UP000289886"/>
    </source>
</evidence>
<evidence type="ECO:0000256" key="1">
    <source>
        <dbReference type="SAM" id="MobiDB-lite"/>
    </source>
</evidence>
<feature type="region of interest" description="Disordered" evidence="1">
    <location>
        <begin position="115"/>
        <end position="136"/>
    </location>
</feature>
<reference evidence="2 3" key="1">
    <citation type="submission" date="2019-01" db="EMBL/GenBank/DDBJ databases">
        <title>Draft Genome and Complete Hox-Cluster Characterization of the Sterlet Sturgeon (Acipenser ruthenus).</title>
        <authorList>
            <person name="Wei Q."/>
        </authorList>
    </citation>
    <scope>NUCLEOTIDE SEQUENCE [LARGE SCALE GENOMIC DNA]</scope>
    <source>
        <strain evidence="2">WHYD16114868_AA</strain>
        <tissue evidence="2">Blood</tissue>
    </source>
</reference>
<organism evidence="2 3">
    <name type="scientific">Acipenser ruthenus</name>
    <name type="common">Sterlet sturgeon</name>
    <dbReference type="NCBI Taxonomy" id="7906"/>
    <lineage>
        <taxon>Eukaryota</taxon>
        <taxon>Metazoa</taxon>
        <taxon>Chordata</taxon>
        <taxon>Craniata</taxon>
        <taxon>Vertebrata</taxon>
        <taxon>Euteleostomi</taxon>
        <taxon>Actinopterygii</taxon>
        <taxon>Chondrostei</taxon>
        <taxon>Acipenseriformes</taxon>
        <taxon>Acipenseridae</taxon>
        <taxon>Acipenser</taxon>
    </lineage>
</organism>
<comment type="caution">
    <text evidence="2">The sequence shown here is derived from an EMBL/GenBank/DDBJ whole genome shotgun (WGS) entry which is preliminary data.</text>
</comment>
<sequence length="156" mass="17205">MGKMSSSPFPDFHSLKSEIANLEAAEQKKRQPGERQGAIAADVLFLAKEGFLDFSAAAQEELALQSFLKALTPENLQQHVLLTTLVSLEQALAQAKLVEAVLHWGSRGQFPTQTCRAGVPTVPHRLPTDPTNHRETLKGRPRREIAVPPTCFPPFR</sequence>
<protein>
    <submittedName>
        <fullName evidence="2">Uncharacterized protein</fullName>
    </submittedName>
</protein>
<dbReference type="AlphaFoldDB" id="A0A662YXE0"/>
<gene>
    <name evidence="2" type="ORF">EOD39_7144</name>
</gene>
<evidence type="ECO:0000313" key="2">
    <source>
        <dbReference type="EMBL" id="RXN01315.1"/>
    </source>
</evidence>
<dbReference type="EMBL" id="SCEB01000059">
    <property type="protein sequence ID" value="RXN01315.1"/>
    <property type="molecule type" value="Genomic_DNA"/>
</dbReference>
<name>A0A662YXE0_ACIRT</name>
<proteinExistence type="predicted"/>
<accession>A0A662YXE0</accession>
<dbReference type="Proteomes" id="UP000289886">
    <property type="component" value="Unassembled WGS sequence"/>
</dbReference>
<keyword evidence="3" id="KW-1185">Reference proteome</keyword>